<dbReference type="Pfam" id="PF02861">
    <property type="entry name" value="Clp_N"/>
    <property type="match status" value="1"/>
</dbReference>
<dbReference type="SMART" id="SM01086">
    <property type="entry name" value="ClpB_D2-small"/>
    <property type="match status" value="1"/>
</dbReference>
<evidence type="ECO:0000259" key="7">
    <source>
        <dbReference type="SMART" id="SM01086"/>
    </source>
</evidence>
<dbReference type="Pfam" id="PF00004">
    <property type="entry name" value="AAA"/>
    <property type="match status" value="1"/>
</dbReference>
<dbReference type="InterPro" id="IPR050130">
    <property type="entry name" value="ClpA_ClpB"/>
</dbReference>
<evidence type="ECO:0000256" key="4">
    <source>
        <dbReference type="ARBA" id="ARBA00022840"/>
    </source>
</evidence>
<protein>
    <submittedName>
        <fullName evidence="8">ATP-dependent Clp protease ATP-binding subunit ClpA</fullName>
    </submittedName>
</protein>
<evidence type="ECO:0000259" key="6">
    <source>
        <dbReference type="SMART" id="SM00382"/>
    </source>
</evidence>
<keyword evidence="8" id="KW-0645">Protease</keyword>
<dbReference type="PANTHER" id="PTHR11638:SF111">
    <property type="entry name" value="ATP-DEPENDENT CLP PROTEASE ATP-BINDING SUBUNIT CLPA"/>
    <property type="match status" value="1"/>
</dbReference>
<dbReference type="InterPro" id="IPR001270">
    <property type="entry name" value="ClpA/B"/>
</dbReference>
<dbReference type="Gene3D" id="1.10.8.60">
    <property type="match status" value="2"/>
</dbReference>
<keyword evidence="5" id="KW-0143">Chaperone</keyword>
<dbReference type="InterPro" id="IPR019489">
    <property type="entry name" value="Clp_ATPase_C"/>
</dbReference>
<name>A0ABZ0UV54_9RICK</name>
<dbReference type="PANTHER" id="PTHR11638">
    <property type="entry name" value="ATP-DEPENDENT CLP PROTEASE"/>
    <property type="match status" value="1"/>
</dbReference>
<dbReference type="CDD" id="cd00009">
    <property type="entry name" value="AAA"/>
    <property type="match status" value="1"/>
</dbReference>
<evidence type="ECO:0000256" key="2">
    <source>
        <dbReference type="ARBA" id="ARBA00022737"/>
    </source>
</evidence>
<dbReference type="SUPFAM" id="SSF52540">
    <property type="entry name" value="P-loop containing nucleoside triphosphate hydrolases"/>
    <property type="match status" value="2"/>
</dbReference>
<dbReference type="RefSeq" id="WP_323737868.1">
    <property type="nucleotide sequence ID" value="NZ_CP112932.1"/>
</dbReference>
<feature type="domain" description="AAA+ ATPase" evidence="6">
    <location>
        <begin position="511"/>
        <end position="681"/>
    </location>
</feature>
<proteinExistence type="inferred from homology"/>
<keyword evidence="4 8" id="KW-0067">ATP-binding</keyword>
<keyword evidence="9" id="KW-1185">Reference proteome</keyword>
<feature type="domain" description="AAA+ ATPase" evidence="6">
    <location>
        <begin position="230"/>
        <end position="375"/>
    </location>
</feature>
<dbReference type="InterPro" id="IPR004176">
    <property type="entry name" value="Clp_R_N"/>
</dbReference>
<dbReference type="Pfam" id="PF17871">
    <property type="entry name" value="AAA_lid_9"/>
    <property type="match status" value="1"/>
</dbReference>
<comment type="similarity">
    <text evidence="1">Belongs to the ClpA/ClpB family.</text>
</comment>
<sequence length="790" mass="88291">MISKNIEVILNKALAIANEYHHEYATYEHLLLSLLEDSDTQKLFKYYKIDADIVVKKLRRYLQQDLAELVNRDNLDEIKPTAGFQRIIQRAAIHGQANGLARVSGAYMLAEFFLEQEAYAVHCLRESNITRQHVLSYLAKNSGKKGLRQSQSEPYSTLLYDNKAKVEKNKCNHDNIIKNKSQMSKSTSQHIELDTYCVNLNVKARDGNIDCLVGRQNEIQRTIEVLCRRRKNNALLVGEPGVGKTAIAEGLALRIEKGDVPDVLKQSVVYSLDIGSVVAGTKYRGDFEERIKKIFAELKARPEIILFIDEIHTIIGAGSTTSGALDASNLLKPAFAKGELRCIGSTTFREYHNYFEKDMALVRRFQKIIIDEPDEQTTINILQGLKGYYEKHHKVKYDDAALSAAVILSVRYINDRHLPDKAIDLMDEAGARKNIKNMPDSTPIVTVKDIEELVSTIANIPNLSVSASDIVGLRDLEGNLKNYIFGQDEAVAKLVASIKLSRAGLKKNTRPTGCYLFAGTTGVGKTELAKQLAKFCNMELIQLDMSEFSEKHSMSRLLGSPPGYTGFDQGGQLTEEVDKYQYSVVLFDEIEKAHPEILNLLLQIMDEGTITDNTGKEVNFSHTIIILTTNLGSEAATKTPMGFSRNDYSKKHNASLEAINLVFTPELRNRLDSIIIFNPLDDKIINMIIEKNLKELAAQLIERDVQISVNQSVTKYLANNCLAQENGARILDRIIDNTLKQPIADEILFGKLQNGGSVSIAATKSGDLKFKFVGKSKTESTNQLEYSGEV</sequence>
<keyword evidence="3" id="KW-0547">Nucleotide-binding</keyword>
<dbReference type="PRINTS" id="PR00300">
    <property type="entry name" value="CLPPROTEASEA"/>
</dbReference>
<accession>A0ABZ0UV54</accession>
<dbReference type="Pfam" id="PF10431">
    <property type="entry name" value="ClpB_D2-small"/>
    <property type="match status" value="1"/>
</dbReference>
<dbReference type="CDD" id="cd19499">
    <property type="entry name" value="RecA-like_ClpB_Hsp104-like"/>
    <property type="match status" value="1"/>
</dbReference>
<dbReference type="EMBL" id="CP112932">
    <property type="protein sequence ID" value="WPY01060.1"/>
    <property type="molecule type" value="Genomic_DNA"/>
</dbReference>
<evidence type="ECO:0000313" key="9">
    <source>
        <dbReference type="Proteomes" id="UP001326613"/>
    </source>
</evidence>
<evidence type="ECO:0000256" key="3">
    <source>
        <dbReference type="ARBA" id="ARBA00022741"/>
    </source>
</evidence>
<dbReference type="InterPro" id="IPR003593">
    <property type="entry name" value="AAA+_ATPase"/>
</dbReference>
<dbReference type="Pfam" id="PF07724">
    <property type="entry name" value="AAA_2"/>
    <property type="match status" value="1"/>
</dbReference>
<keyword evidence="8" id="KW-0378">Hydrolase</keyword>
<dbReference type="InterPro" id="IPR027417">
    <property type="entry name" value="P-loop_NTPase"/>
</dbReference>
<gene>
    <name evidence="8" type="ORF">Trichorick_00954</name>
</gene>
<feature type="domain" description="Clp ATPase C-terminal" evidence="7">
    <location>
        <begin position="680"/>
        <end position="770"/>
    </location>
</feature>
<dbReference type="Gene3D" id="1.10.1780.10">
    <property type="entry name" value="Clp, N-terminal domain"/>
    <property type="match status" value="1"/>
</dbReference>
<organism evidence="8 9">
    <name type="scientific">Candidatus Trichorickettsia mobilis</name>
    <dbReference type="NCBI Taxonomy" id="1346319"/>
    <lineage>
        <taxon>Bacteria</taxon>
        <taxon>Pseudomonadati</taxon>
        <taxon>Pseudomonadota</taxon>
        <taxon>Alphaproteobacteria</taxon>
        <taxon>Rickettsiales</taxon>
        <taxon>Rickettsiaceae</taxon>
        <taxon>Rickettsieae</taxon>
        <taxon>Candidatus Trichorickettsia</taxon>
    </lineage>
</organism>
<evidence type="ECO:0000256" key="5">
    <source>
        <dbReference type="ARBA" id="ARBA00023186"/>
    </source>
</evidence>
<dbReference type="InterPro" id="IPR041546">
    <property type="entry name" value="ClpA/ClpB_AAA_lid"/>
</dbReference>
<dbReference type="GO" id="GO:0008233">
    <property type="term" value="F:peptidase activity"/>
    <property type="evidence" value="ECO:0007669"/>
    <property type="project" value="UniProtKB-KW"/>
</dbReference>
<dbReference type="InterPro" id="IPR003959">
    <property type="entry name" value="ATPase_AAA_core"/>
</dbReference>
<dbReference type="GO" id="GO:0005524">
    <property type="term" value="F:ATP binding"/>
    <property type="evidence" value="ECO:0007669"/>
    <property type="project" value="UniProtKB-KW"/>
</dbReference>
<dbReference type="Proteomes" id="UP001326613">
    <property type="component" value="Chromosome"/>
</dbReference>
<dbReference type="SUPFAM" id="SSF81923">
    <property type="entry name" value="Double Clp-N motif"/>
    <property type="match status" value="1"/>
</dbReference>
<dbReference type="Gene3D" id="3.40.50.300">
    <property type="entry name" value="P-loop containing nucleotide triphosphate hydrolases"/>
    <property type="match status" value="2"/>
</dbReference>
<keyword evidence="2" id="KW-0677">Repeat</keyword>
<reference evidence="8 9" key="1">
    <citation type="submission" date="2022-10" db="EMBL/GenBank/DDBJ databases">
        <title>Host association and intracellularity evolved multiple times independently in the Rickettsiales.</title>
        <authorList>
            <person name="Castelli M."/>
            <person name="Nardi T."/>
            <person name="Gammuto L."/>
            <person name="Bellinzona G."/>
            <person name="Sabaneyeva E."/>
            <person name="Potekhin A."/>
            <person name="Serra V."/>
            <person name="Petroni G."/>
            <person name="Sassera D."/>
        </authorList>
    </citation>
    <scope>NUCLEOTIDE SEQUENCE [LARGE SCALE GENOMIC DNA]</scope>
    <source>
        <strain evidence="8 9">Kr 154-4</strain>
    </source>
</reference>
<evidence type="ECO:0000256" key="1">
    <source>
        <dbReference type="ARBA" id="ARBA00008675"/>
    </source>
</evidence>
<dbReference type="SMART" id="SM00382">
    <property type="entry name" value="AAA"/>
    <property type="match status" value="2"/>
</dbReference>
<dbReference type="InterPro" id="IPR036628">
    <property type="entry name" value="Clp_N_dom_sf"/>
</dbReference>
<evidence type="ECO:0000313" key="8">
    <source>
        <dbReference type="EMBL" id="WPY01060.1"/>
    </source>
</evidence>
<dbReference type="GO" id="GO:0006508">
    <property type="term" value="P:proteolysis"/>
    <property type="evidence" value="ECO:0007669"/>
    <property type="project" value="UniProtKB-KW"/>
</dbReference>